<feature type="domain" description="Ig-like" evidence="3">
    <location>
        <begin position="62"/>
        <end position="144"/>
    </location>
</feature>
<dbReference type="EMBL" id="JAIWYP010000015">
    <property type="protein sequence ID" value="KAH3700891.1"/>
    <property type="molecule type" value="Genomic_DNA"/>
</dbReference>
<reference evidence="4" key="2">
    <citation type="submission" date="2020-11" db="EMBL/GenBank/DDBJ databases">
        <authorList>
            <person name="McCartney M.A."/>
            <person name="Auch B."/>
            <person name="Kono T."/>
            <person name="Mallez S."/>
            <person name="Becker A."/>
            <person name="Gohl D.M."/>
            <person name="Silverstein K.A.T."/>
            <person name="Koren S."/>
            <person name="Bechman K.B."/>
            <person name="Herman A."/>
            <person name="Abrahante J.E."/>
            <person name="Garbe J."/>
        </authorList>
    </citation>
    <scope>NUCLEOTIDE SEQUENCE</scope>
    <source>
        <strain evidence="4">Duluth1</strain>
        <tissue evidence="4">Whole animal</tissue>
    </source>
</reference>
<dbReference type="PROSITE" id="PS50835">
    <property type="entry name" value="IG_LIKE"/>
    <property type="match status" value="1"/>
</dbReference>
<feature type="compositionally biased region" description="Acidic residues" evidence="1">
    <location>
        <begin position="529"/>
        <end position="539"/>
    </location>
</feature>
<evidence type="ECO:0000256" key="2">
    <source>
        <dbReference type="SAM" id="Phobius"/>
    </source>
</evidence>
<keyword evidence="5" id="KW-1185">Reference proteome</keyword>
<dbReference type="InterPro" id="IPR036179">
    <property type="entry name" value="Ig-like_dom_sf"/>
</dbReference>
<feature type="region of interest" description="Disordered" evidence="1">
    <location>
        <begin position="331"/>
        <end position="547"/>
    </location>
</feature>
<evidence type="ECO:0000313" key="4">
    <source>
        <dbReference type="EMBL" id="KAH3700891.1"/>
    </source>
</evidence>
<comment type="caution">
    <text evidence="4">The sequence shown here is derived from an EMBL/GenBank/DDBJ whole genome shotgun (WGS) entry which is preliminary data.</text>
</comment>
<keyword evidence="2" id="KW-0472">Membrane</keyword>
<feature type="compositionally biased region" description="Low complexity" evidence="1">
    <location>
        <begin position="505"/>
        <end position="521"/>
    </location>
</feature>
<evidence type="ECO:0000313" key="5">
    <source>
        <dbReference type="Proteomes" id="UP000828390"/>
    </source>
</evidence>
<gene>
    <name evidence="4" type="ORF">DPMN_075872</name>
</gene>
<feature type="transmembrane region" description="Helical" evidence="2">
    <location>
        <begin position="159"/>
        <end position="180"/>
    </location>
</feature>
<protein>
    <recommendedName>
        <fullName evidence="3">Ig-like domain-containing protein</fullName>
    </recommendedName>
</protein>
<name>A0A9D4BN36_DREPO</name>
<keyword evidence="2" id="KW-1133">Transmembrane helix</keyword>
<accession>A0A9D4BN36</accession>
<dbReference type="Gene3D" id="2.60.40.10">
    <property type="entry name" value="Immunoglobulins"/>
    <property type="match status" value="1"/>
</dbReference>
<evidence type="ECO:0000259" key="3">
    <source>
        <dbReference type="PROSITE" id="PS50835"/>
    </source>
</evidence>
<feature type="compositionally biased region" description="Acidic residues" evidence="1">
    <location>
        <begin position="343"/>
        <end position="357"/>
    </location>
</feature>
<dbReference type="AlphaFoldDB" id="A0A9D4BN36"/>
<dbReference type="InterPro" id="IPR013783">
    <property type="entry name" value="Ig-like_fold"/>
</dbReference>
<dbReference type="SUPFAM" id="SSF48726">
    <property type="entry name" value="Immunoglobulin"/>
    <property type="match status" value="1"/>
</dbReference>
<keyword evidence="2" id="KW-0812">Transmembrane</keyword>
<reference evidence="4" key="1">
    <citation type="journal article" date="2019" name="bioRxiv">
        <title>The Genome of the Zebra Mussel, Dreissena polymorpha: A Resource for Invasive Species Research.</title>
        <authorList>
            <person name="McCartney M.A."/>
            <person name="Auch B."/>
            <person name="Kono T."/>
            <person name="Mallez S."/>
            <person name="Zhang Y."/>
            <person name="Obille A."/>
            <person name="Becker A."/>
            <person name="Abrahante J.E."/>
            <person name="Garbe J."/>
            <person name="Badalamenti J.P."/>
            <person name="Herman A."/>
            <person name="Mangelson H."/>
            <person name="Liachko I."/>
            <person name="Sullivan S."/>
            <person name="Sone E.D."/>
            <person name="Koren S."/>
            <person name="Silverstein K.A.T."/>
            <person name="Beckman K.B."/>
            <person name="Gohl D.M."/>
        </authorList>
    </citation>
    <scope>NUCLEOTIDE SEQUENCE</scope>
    <source>
        <strain evidence="4">Duluth1</strain>
        <tissue evidence="4">Whole animal</tissue>
    </source>
</reference>
<evidence type="ECO:0000256" key="1">
    <source>
        <dbReference type="SAM" id="MobiDB-lite"/>
    </source>
</evidence>
<feature type="compositionally biased region" description="Acidic residues" evidence="1">
    <location>
        <begin position="403"/>
        <end position="428"/>
    </location>
</feature>
<feature type="compositionally biased region" description="Acidic residues" evidence="1">
    <location>
        <begin position="436"/>
        <end position="458"/>
    </location>
</feature>
<organism evidence="4 5">
    <name type="scientific">Dreissena polymorpha</name>
    <name type="common">Zebra mussel</name>
    <name type="synonym">Mytilus polymorpha</name>
    <dbReference type="NCBI Taxonomy" id="45954"/>
    <lineage>
        <taxon>Eukaryota</taxon>
        <taxon>Metazoa</taxon>
        <taxon>Spiralia</taxon>
        <taxon>Lophotrochozoa</taxon>
        <taxon>Mollusca</taxon>
        <taxon>Bivalvia</taxon>
        <taxon>Autobranchia</taxon>
        <taxon>Heteroconchia</taxon>
        <taxon>Euheterodonta</taxon>
        <taxon>Imparidentia</taxon>
        <taxon>Neoheterodontei</taxon>
        <taxon>Myida</taxon>
        <taxon>Dreissenoidea</taxon>
        <taxon>Dreissenidae</taxon>
        <taxon>Dreissena</taxon>
    </lineage>
</organism>
<proteinExistence type="predicted"/>
<dbReference type="InterPro" id="IPR007110">
    <property type="entry name" value="Ig-like_dom"/>
</dbReference>
<dbReference type="Proteomes" id="UP000828390">
    <property type="component" value="Unassembled WGS sequence"/>
</dbReference>
<feature type="compositionally biased region" description="Acidic residues" evidence="1">
    <location>
        <begin position="384"/>
        <end position="395"/>
    </location>
</feature>
<feature type="compositionally biased region" description="Acidic residues" evidence="1">
    <location>
        <begin position="364"/>
        <end position="373"/>
    </location>
</feature>
<sequence length="582" mass="65313">MIKWTSDLPDVHLNSTTQAGHHIVSTLHVTVSQGNSGHNISCHTECVDLVVHFIKVYTIDLPRPPTYKRSVTGKLIGALECEVDSNPVGNISWIDTHTKDTEINCHNSTVCLLQLNETTVDSVTQYACFAVNVHGQDHKSFNATDNGDAATDGSEGKLVFMNALIISVVSVVVCFGLFLGCAVYKRLTQSDEVIRPKGMSSDVATNFQPSTPGNASVQHEIHEPRYANNISSNIDRSLTQVDREGQLIYADIDIEFLEQNRATRPPPGDIDHTVYTSVRITKGNERDGAGSTGCIGVTHGLDRIRTHGMFYGELQGPRPHVGRQCRQVLKSVQPVRDSNYNNVDDDNNNNDDDDNDYDDKYYYNDDDDNNNVDDDNKNVNDDNNNVDDDNYYDNDDSNKVDDDYNNDDVDYNNDDDDNNNVDDDNYNDDDNKNNVDDDNNNVDDDYNNVDDDNYNNDDDSNKVDDDYNNDDVDYNNVEDDYNNVDDNNNNVDYDKNNDNDDNNNVDDNNNNVDNDNINNDVDNNKVDDDNNNDDDDIYNVDDGNNNVDDNNKITTMKIITTTTMIRQLLNCIVVAGVDVKSS</sequence>
<feature type="compositionally biased region" description="Acidic residues" evidence="1">
    <location>
        <begin position="466"/>
        <end position="483"/>
    </location>
</feature>